<dbReference type="EMBL" id="BNCO01000092">
    <property type="protein sequence ID" value="GIL66966.1"/>
    <property type="molecule type" value="Genomic_DNA"/>
</dbReference>
<proteinExistence type="predicted"/>
<evidence type="ECO:0000313" key="1">
    <source>
        <dbReference type="EMBL" id="GIL66966.1"/>
    </source>
</evidence>
<organism evidence="1 2">
    <name type="scientific">Volvox africanus</name>
    <dbReference type="NCBI Taxonomy" id="51714"/>
    <lineage>
        <taxon>Eukaryota</taxon>
        <taxon>Viridiplantae</taxon>
        <taxon>Chlorophyta</taxon>
        <taxon>core chlorophytes</taxon>
        <taxon>Chlorophyceae</taxon>
        <taxon>CS clade</taxon>
        <taxon>Chlamydomonadales</taxon>
        <taxon>Volvocaceae</taxon>
        <taxon>Volvox</taxon>
    </lineage>
</organism>
<reference evidence="1" key="1">
    <citation type="journal article" date="2021" name="Proc. Natl. Acad. Sci. U.S.A.">
        <title>Three genomes in the algal genus Volvox reveal the fate of a haploid sex-determining region after a transition to homothallism.</title>
        <authorList>
            <person name="Yamamoto K."/>
            <person name="Hamaji T."/>
            <person name="Kawai-Toyooka H."/>
            <person name="Matsuzaki R."/>
            <person name="Takahashi F."/>
            <person name="Nishimura Y."/>
            <person name="Kawachi M."/>
            <person name="Noguchi H."/>
            <person name="Minakuchi Y."/>
            <person name="Umen J.G."/>
            <person name="Toyoda A."/>
            <person name="Nozaki H."/>
        </authorList>
    </citation>
    <scope>NUCLEOTIDE SEQUENCE</scope>
    <source>
        <strain evidence="1">NIES-3780</strain>
    </source>
</reference>
<dbReference type="Proteomes" id="UP000747399">
    <property type="component" value="Unassembled WGS sequence"/>
</dbReference>
<comment type="caution">
    <text evidence="1">The sequence shown here is derived from an EMBL/GenBank/DDBJ whole genome shotgun (WGS) entry which is preliminary data.</text>
</comment>
<keyword evidence="2" id="KW-1185">Reference proteome</keyword>
<dbReference type="InterPro" id="IPR025255">
    <property type="entry name" value="DUF4202"/>
</dbReference>
<gene>
    <name evidence="1" type="ORF">Vafri_20469</name>
</gene>
<name>A0A8J4F9K6_9CHLO</name>
<sequence length="320" mass="35668">MIWAYIAGENLFNFLVFQFVIMVPERLSQRSGVASTSAANHSSRKSCHVINSFVVHYKMHPITYDMIPAAMAPQLSMAFSRRSLSPCGPKRQALKTTIKIQSCITPALSTSSSLQTVLDGLDELNMKDPRCVEVDGQRVPYELAYARWLTDWVLQLCADGGLQPSEELRIAARGQHVERWQVPRSTYPEGRTAYLQWREDLKKRHATTTTGLMAAAGFSADSCKRVEQLILKRALRETEGQILEDALCLVFLERQFEEFLSKLAGGKDAAEGEAKMIDILQKSWKKMGELGRAAALKLPLEPRLAELVGRALAPPPPPPS</sequence>
<dbReference type="AlphaFoldDB" id="A0A8J4F9K6"/>
<dbReference type="PANTHER" id="PTHR41729">
    <property type="entry name" value="GLUTAMYL-TRNA SYNTHETASE"/>
    <property type="match status" value="1"/>
</dbReference>
<protein>
    <recommendedName>
        <fullName evidence="3">DUF4202 domain-containing protein</fullName>
    </recommendedName>
</protein>
<evidence type="ECO:0000313" key="2">
    <source>
        <dbReference type="Proteomes" id="UP000747399"/>
    </source>
</evidence>
<dbReference type="Pfam" id="PF13875">
    <property type="entry name" value="DUF4202"/>
    <property type="match status" value="1"/>
</dbReference>
<dbReference type="PANTHER" id="PTHR41729:SF1">
    <property type="entry name" value="GLUTAMYL-TRNA SYNTHETASE"/>
    <property type="match status" value="1"/>
</dbReference>
<evidence type="ECO:0008006" key="3">
    <source>
        <dbReference type="Google" id="ProtNLM"/>
    </source>
</evidence>
<accession>A0A8J4F9K6</accession>